<dbReference type="EMBL" id="PXYT01000035">
    <property type="protein sequence ID" value="PSR26523.1"/>
    <property type="molecule type" value="Genomic_DNA"/>
</dbReference>
<name>A0A2T2WWC4_9FIRM</name>
<comment type="caution">
    <text evidence="4">The sequence shown here is derived from an EMBL/GenBank/DDBJ whole genome shotgun (WGS) entry which is preliminary data.</text>
</comment>
<dbReference type="GO" id="GO:0016787">
    <property type="term" value="F:hydrolase activity"/>
    <property type="evidence" value="ECO:0007669"/>
    <property type="project" value="UniProtKB-KW"/>
</dbReference>
<dbReference type="PANTHER" id="PTHR10655">
    <property type="entry name" value="LYSOPHOSPHOLIPASE-RELATED"/>
    <property type="match status" value="1"/>
</dbReference>
<organism evidence="4 5">
    <name type="scientific">Sulfobacillus benefaciens</name>
    <dbReference type="NCBI Taxonomy" id="453960"/>
    <lineage>
        <taxon>Bacteria</taxon>
        <taxon>Bacillati</taxon>
        <taxon>Bacillota</taxon>
        <taxon>Clostridia</taxon>
        <taxon>Eubacteriales</taxon>
        <taxon>Clostridiales Family XVII. Incertae Sedis</taxon>
        <taxon>Sulfobacillus</taxon>
    </lineage>
</organism>
<dbReference type="InterPro" id="IPR029058">
    <property type="entry name" value="AB_hydrolase_fold"/>
</dbReference>
<reference evidence="4 5" key="1">
    <citation type="journal article" date="2014" name="BMC Genomics">
        <title>Comparison of environmental and isolate Sulfobacillus genomes reveals diverse carbon, sulfur, nitrogen, and hydrogen metabolisms.</title>
        <authorList>
            <person name="Justice N.B."/>
            <person name="Norman A."/>
            <person name="Brown C.T."/>
            <person name="Singh A."/>
            <person name="Thomas B.C."/>
            <person name="Banfield J.F."/>
        </authorList>
    </citation>
    <scope>NUCLEOTIDE SEQUENCE [LARGE SCALE GENOMIC DNA]</scope>
    <source>
        <strain evidence="4">AMDSBA1</strain>
    </source>
</reference>
<proteinExistence type="inferred from homology"/>
<feature type="domain" description="Phospholipase/carboxylesterase/thioesterase" evidence="3">
    <location>
        <begin position="16"/>
        <end position="206"/>
    </location>
</feature>
<gene>
    <name evidence="4" type="ORF">C7B43_13675</name>
</gene>
<dbReference type="AlphaFoldDB" id="A0A2T2WWC4"/>
<dbReference type="Pfam" id="PF02230">
    <property type="entry name" value="Abhydrolase_2"/>
    <property type="match status" value="1"/>
</dbReference>
<dbReference type="PANTHER" id="PTHR10655:SF17">
    <property type="entry name" value="LYSOPHOSPHOLIPASE-LIKE PROTEIN 1"/>
    <property type="match status" value="1"/>
</dbReference>
<evidence type="ECO:0000256" key="1">
    <source>
        <dbReference type="ARBA" id="ARBA00006499"/>
    </source>
</evidence>
<sequence length="210" mass="23402">MNDELVFLSSPSVLEGQEHPLLVLLHGFGSDEKDLMALRPYIDPKWAMVSIRAPFPQGAGFRWYALESVHSPDRDEMDRSFLALRGWFEQLTSRFPRVSPRATVIGGFSQGAAMALALGLFEPQVQAAGILVLSGYLPNLPQSASTWQKVPVFWGHGSQDTVLPYVEAEKGRQRLLEEGLAVDFHSYEMGHEVVEDELSDAVSWLKQFGV</sequence>
<evidence type="ECO:0000256" key="2">
    <source>
        <dbReference type="ARBA" id="ARBA00022801"/>
    </source>
</evidence>
<protein>
    <recommendedName>
        <fullName evidence="3">Phospholipase/carboxylesterase/thioesterase domain-containing protein</fullName>
    </recommendedName>
</protein>
<dbReference type="Gene3D" id="3.40.50.1820">
    <property type="entry name" value="alpha/beta hydrolase"/>
    <property type="match status" value="1"/>
</dbReference>
<evidence type="ECO:0000259" key="3">
    <source>
        <dbReference type="Pfam" id="PF02230"/>
    </source>
</evidence>
<evidence type="ECO:0000313" key="5">
    <source>
        <dbReference type="Proteomes" id="UP000242699"/>
    </source>
</evidence>
<evidence type="ECO:0000313" key="4">
    <source>
        <dbReference type="EMBL" id="PSR26523.1"/>
    </source>
</evidence>
<dbReference type="SUPFAM" id="SSF53474">
    <property type="entry name" value="alpha/beta-Hydrolases"/>
    <property type="match status" value="1"/>
</dbReference>
<accession>A0A2T2WWC4</accession>
<dbReference type="InterPro" id="IPR050565">
    <property type="entry name" value="LYPA1-2/EST-like"/>
</dbReference>
<keyword evidence="2" id="KW-0378">Hydrolase</keyword>
<comment type="similarity">
    <text evidence="1">Belongs to the AB hydrolase superfamily. AB hydrolase 2 family.</text>
</comment>
<dbReference type="InterPro" id="IPR003140">
    <property type="entry name" value="PLipase/COase/thioEstase"/>
</dbReference>
<dbReference type="Proteomes" id="UP000242699">
    <property type="component" value="Unassembled WGS sequence"/>
</dbReference>